<dbReference type="Proteomes" id="UP000581189">
    <property type="component" value="Unassembled WGS sequence"/>
</dbReference>
<reference evidence="1 2" key="1">
    <citation type="submission" date="2020-08" db="EMBL/GenBank/DDBJ databases">
        <authorList>
            <person name="Kim C.M."/>
        </authorList>
    </citation>
    <scope>NUCLEOTIDE SEQUENCE [LARGE SCALE GENOMIC DNA]</scope>
    <source>
        <strain evidence="1 2">SR9</strain>
    </source>
</reference>
<dbReference type="InterPro" id="IPR044691">
    <property type="entry name" value="DCC1_Trx"/>
</dbReference>
<dbReference type="AlphaFoldDB" id="A0A7W4DAQ3"/>
<evidence type="ECO:0000313" key="1">
    <source>
        <dbReference type="EMBL" id="MBB1519139.1"/>
    </source>
</evidence>
<dbReference type="GO" id="GO:0015035">
    <property type="term" value="F:protein-disulfide reductase activity"/>
    <property type="evidence" value="ECO:0007669"/>
    <property type="project" value="InterPro"/>
</dbReference>
<dbReference type="InterPro" id="IPR007263">
    <property type="entry name" value="DCC1-like"/>
</dbReference>
<comment type="caution">
    <text evidence="1">The sequence shown here is derived from an EMBL/GenBank/DDBJ whole genome shotgun (WGS) entry which is preliminary data.</text>
</comment>
<proteinExistence type="predicted"/>
<name>A0A7W4DAQ3_9GAMM</name>
<dbReference type="PANTHER" id="PTHR34290:SF2">
    <property type="entry name" value="OS04G0668800 PROTEIN"/>
    <property type="match status" value="1"/>
</dbReference>
<protein>
    <submittedName>
        <fullName evidence="1">DUF393 domain-containing protein</fullName>
    </submittedName>
</protein>
<keyword evidence="2" id="KW-1185">Reference proteome</keyword>
<dbReference type="Pfam" id="PF04134">
    <property type="entry name" value="DCC1-like"/>
    <property type="match status" value="1"/>
</dbReference>
<sequence length="145" mass="16642">MLTPSLPLTLYVDASCPLCAREIHLLQRRADPQRLHLVDISAANFDATAAGRSREQLGQLLHARSADGHWLTGIDATYWSWHCVGLGSWVAPLRWRPMRPFWLVAYRIFALLRPHLDWLPHPDGAARCRDRCSVEKPDDEQQKLR</sequence>
<evidence type="ECO:0000313" key="2">
    <source>
        <dbReference type="Proteomes" id="UP000581189"/>
    </source>
</evidence>
<accession>A0A7W4DAQ3</accession>
<organism evidence="1 2">
    <name type="scientific">Aquipseudomonas guryensis</name>
    <dbReference type="NCBI Taxonomy" id="2759165"/>
    <lineage>
        <taxon>Bacteria</taxon>
        <taxon>Pseudomonadati</taxon>
        <taxon>Pseudomonadota</taxon>
        <taxon>Gammaproteobacteria</taxon>
        <taxon>Pseudomonadales</taxon>
        <taxon>Pseudomonadaceae</taxon>
        <taxon>Aquipseudomonas</taxon>
    </lineage>
</organism>
<dbReference type="EMBL" id="JACJFN010000002">
    <property type="protein sequence ID" value="MBB1519139.1"/>
    <property type="molecule type" value="Genomic_DNA"/>
</dbReference>
<dbReference type="RefSeq" id="WP_182833186.1">
    <property type="nucleotide sequence ID" value="NZ_JACJFN010000002.1"/>
</dbReference>
<dbReference type="PANTHER" id="PTHR34290">
    <property type="entry name" value="SI:CH73-390P7.2"/>
    <property type="match status" value="1"/>
</dbReference>
<gene>
    <name evidence="1" type="ORF">H3H45_07795</name>
</gene>